<feature type="transmembrane region" description="Helical" evidence="1">
    <location>
        <begin position="42"/>
        <end position="61"/>
    </location>
</feature>
<proteinExistence type="predicted"/>
<protein>
    <submittedName>
        <fullName evidence="2">Uncharacterized protein</fullName>
    </submittedName>
</protein>
<keyword evidence="3" id="KW-1185">Reference proteome</keyword>
<dbReference type="EMBL" id="JTEO01000002">
    <property type="protein sequence ID" value="MCQ6962169.1"/>
    <property type="molecule type" value="Genomic_DNA"/>
</dbReference>
<sequence length="71" mass="7423">MIGVILLTAIVLILTAEAYVIFHPLSGHIPSGSPNDIETGYISMVVGILLPSAAAGLYIIAKQKKDEATDS</sequence>
<dbReference type="RefSeq" id="WP_256621937.1">
    <property type="nucleotide sequence ID" value="NZ_JTEO01000002.1"/>
</dbReference>
<evidence type="ECO:0000256" key="1">
    <source>
        <dbReference type="SAM" id="Phobius"/>
    </source>
</evidence>
<dbReference type="Proteomes" id="UP001206983">
    <property type="component" value="Unassembled WGS sequence"/>
</dbReference>
<keyword evidence="1" id="KW-1133">Transmembrane helix</keyword>
<organism evidence="2 3">
    <name type="scientific">Methanolobus chelungpuianus</name>
    <dbReference type="NCBI Taxonomy" id="502115"/>
    <lineage>
        <taxon>Archaea</taxon>
        <taxon>Methanobacteriati</taxon>
        <taxon>Methanobacteriota</taxon>
        <taxon>Stenosarchaea group</taxon>
        <taxon>Methanomicrobia</taxon>
        <taxon>Methanosarcinales</taxon>
        <taxon>Methanosarcinaceae</taxon>
        <taxon>Methanolobus</taxon>
    </lineage>
</organism>
<accession>A0AAE3H9N1</accession>
<gene>
    <name evidence="2" type="ORF">PV02_03270</name>
</gene>
<evidence type="ECO:0000313" key="2">
    <source>
        <dbReference type="EMBL" id="MCQ6962169.1"/>
    </source>
</evidence>
<dbReference type="AlphaFoldDB" id="A0AAE3H9N1"/>
<reference evidence="2 3" key="1">
    <citation type="journal article" date="2011" name="Appl. Environ. Microbiol.">
        <title>Methanogenic archaea isolated from Taiwan's Chelungpu fault.</title>
        <authorList>
            <person name="Wu S.Y."/>
            <person name="Lai M.C."/>
        </authorList>
    </citation>
    <scope>NUCLEOTIDE SEQUENCE [LARGE SCALE GENOMIC DNA]</scope>
    <source>
        <strain evidence="2 3">St545Mb</strain>
    </source>
</reference>
<name>A0AAE3H9N1_9EURY</name>
<keyword evidence="1" id="KW-0472">Membrane</keyword>
<evidence type="ECO:0000313" key="3">
    <source>
        <dbReference type="Proteomes" id="UP001206983"/>
    </source>
</evidence>
<keyword evidence="1" id="KW-0812">Transmembrane</keyword>
<comment type="caution">
    <text evidence="2">The sequence shown here is derived from an EMBL/GenBank/DDBJ whole genome shotgun (WGS) entry which is preliminary data.</text>
</comment>